<organism evidence="2 3">
    <name type="scientific">Paenibacillus sambharensis</name>
    <dbReference type="NCBI Taxonomy" id="1803190"/>
    <lineage>
        <taxon>Bacteria</taxon>
        <taxon>Bacillati</taxon>
        <taxon>Bacillota</taxon>
        <taxon>Bacilli</taxon>
        <taxon>Bacillales</taxon>
        <taxon>Paenibacillaceae</taxon>
        <taxon>Paenibacillus</taxon>
    </lineage>
</organism>
<evidence type="ECO:0000313" key="3">
    <source>
        <dbReference type="Proteomes" id="UP000249522"/>
    </source>
</evidence>
<dbReference type="Proteomes" id="UP000249522">
    <property type="component" value="Unassembled WGS sequence"/>
</dbReference>
<feature type="region of interest" description="Disordered" evidence="1">
    <location>
        <begin position="1"/>
        <end position="76"/>
    </location>
</feature>
<feature type="compositionally biased region" description="Polar residues" evidence="1">
    <location>
        <begin position="55"/>
        <end position="64"/>
    </location>
</feature>
<sequence length="76" mass="8417">MTSNHKQDQAQNSAEHAHRAVMQAEEHPSEQMIDQASHSLVHAEAAMHQADEAGSGQSMEATKSQLRKDRNRLEGN</sequence>
<dbReference type="AlphaFoldDB" id="A0A2W1LXI1"/>
<accession>A0A2W1LXI1</accession>
<dbReference type="EMBL" id="QKRB01000041">
    <property type="protein sequence ID" value="PZD96217.1"/>
    <property type="molecule type" value="Genomic_DNA"/>
</dbReference>
<name>A0A2W1LXI1_9BACL</name>
<feature type="compositionally biased region" description="Basic and acidic residues" evidence="1">
    <location>
        <begin position="66"/>
        <end position="76"/>
    </location>
</feature>
<comment type="caution">
    <text evidence="2">The sequence shown here is derived from an EMBL/GenBank/DDBJ whole genome shotgun (WGS) entry which is preliminary data.</text>
</comment>
<protein>
    <recommendedName>
        <fullName evidence="4">DUF2564 domain-containing protein</fullName>
    </recommendedName>
</protein>
<proteinExistence type="predicted"/>
<evidence type="ECO:0000256" key="1">
    <source>
        <dbReference type="SAM" id="MobiDB-lite"/>
    </source>
</evidence>
<keyword evidence="3" id="KW-1185">Reference proteome</keyword>
<dbReference type="RefSeq" id="WP_111146215.1">
    <property type="nucleotide sequence ID" value="NZ_QKRB01000041.1"/>
</dbReference>
<evidence type="ECO:0000313" key="2">
    <source>
        <dbReference type="EMBL" id="PZD96217.1"/>
    </source>
</evidence>
<evidence type="ECO:0008006" key="4">
    <source>
        <dbReference type="Google" id="ProtNLM"/>
    </source>
</evidence>
<dbReference type="OrthoDB" id="2932110at2"/>
<gene>
    <name evidence="2" type="ORF">DNH61_08390</name>
</gene>
<reference evidence="2 3" key="1">
    <citation type="submission" date="2018-06" db="EMBL/GenBank/DDBJ databases">
        <title>Paenibacillus imtechensis sp. nov.</title>
        <authorList>
            <person name="Pinnaka A.K."/>
            <person name="Singh H."/>
            <person name="Kaur M."/>
        </authorList>
    </citation>
    <scope>NUCLEOTIDE SEQUENCE [LARGE SCALE GENOMIC DNA]</scope>
    <source>
        <strain evidence="2 3">SMB1</strain>
    </source>
</reference>